<sequence length="145" mass="16721">MTDCGELYGLISPEELAKKILEEEGSPDPSFLVIDVRDVDHIGGHIKGHYHAPMAKFDDLLPHLVHMCRDKKTLIFHCLMSQQRGPTAAREYIFIREKMLCILMKEGRPDQEVLVLDGGFYAWMQHYAEDERLTSSFVSSLWRND</sequence>
<reference evidence="2 3" key="1">
    <citation type="journal article" date="2016" name="Genome Biol. Evol.">
        <title>Divergent and convergent evolution of fungal pathogenicity.</title>
        <authorList>
            <person name="Shang Y."/>
            <person name="Xiao G."/>
            <person name="Zheng P."/>
            <person name="Cen K."/>
            <person name="Zhan S."/>
            <person name="Wang C."/>
        </authorList>
    </citation>
    <scope>NUCLEOTIDE SEQUENCE [LARGE SCALE GENOMIC DNA]</scope>
    <source>
        <strain evidence="2 3">RCEF 2490</strain>
    </source>
</reference>
<accession>A0A168F9E4</accession>
<comment type="caution">
    <text evidence="2">The sequence shown here is derived from an EMBL/GenBank/DDBJ whole genome shotgun (WGS) entry which is preliminary data.</text>
</comment>
<dbReference type="Gene3D" id="3.40.250.10">
    <property type="entry name" value="Rhodanese-like domain"/>
    <property type="match status" value="1"/>
</dbReference>
<dbReference type="PANTHER" id="PTHR10828">
    <property type="entry name" value="M-PHASE INDUCER PHOSPHATASE DUAL SPECIFICITY PHOSPHATASE CDC25"/>
    <property type="match status" value="1"/>
</dbReference>
<keyword evidence="3" id="KW-1185">Reference proteome</keyword>
<name>A0A168F9E4_9HYPO</name>
<evidence type="ECO:0000313" key="2">
    <source>
        <dbReference type="EMBL" id="KZZ99624.1"/>
    </source>
</evidence>
<protein>
    <submittedName>
        <fullName evidence="2">Rhodanese-like protein</fullName>
    </submittedName>
</protein>
<evidence type="ECO:0000313" key="3">
    <source>
        <dbReference type="Proteomes" id="UP000078544"/>
    </source>
</evidence>
<evidence type="ECO:0000259" key="1">
    <source>
        <dbReference type="PROSITE" id="PS50206"/>
    </source>
</evidence>
<dbReference type="EMBL" id="AZGY01000003">
    <property type="protein sequence ID" value="KZZ99624.1"/>
    <property type="molecule type" value="Genomic_DNA"/>
</dbReference>
<dbReference type="PROSITE" id="PS50206">
    <property type="entry name" value="RHODANESE_3"/>
    <property type="match status" value="1"/>
</dbReference>
<dbReference type="PANTHER" id="PTHR10828:SF38">
    <property type="entry name" value="ARSENICAL-RESISTANCE PROTEIN 2-RELATED"/>
    <property type="match status" value="1"/>
</dbReference>
<dbReference type="STRING" id="1081109.A0A168F9E4"/>
<dbReference type="InterPro" id="IPR036873">
    <property type="entry name" value="Rhodanese-like_dom_sf"/>
</dbReference>
<dbReference type="GO" id="GO:0004792">
    <property type="term" value="F:thiosulfate-cyanide sulfurtransferase activity"/>
    <property type="evidence" value="ECO:0007669"/>
    <property type="project" value="EnsemblFungi"/>
</dbReference>
<proteinExistence type="predicted"/>
<dbReference type="GO" id="GO:0004725">
    <property type="term" value="F:protein tyrosine phosphatase activity"/>
    <property type="evidence" value="ECO:0007669"/>
    <property type="project" value="TreeGrafter"/>
</dbReference>
<dbReference type="OrthoDB" id="102559at2759"/>
<dbReference type="SUPFAM" id="SSF52821">
    <property type="entry name" value="Rhodanese/Cell cycle control phosphatase"/>
    <property type="match status" value="1"/>
</dbReference>
<dbReference type="InterPro" id="IPR001763">
    <property type="entry name" value="Rhodanese-like_dom"/>
</dbReference>
<dbReference type="Pfam" id="PF00581">
    <property type="entry name" value="Rhodanese"/>
    <property type="match status" value="1"/>
</dbReference>
<dbReference type="GO" id="GO:0005634">
    <property type="term" value="C:nucleus"/>
    <property type="evidence" value="ECO:0007669"/>
    <property type="project" value="TreeGrafter"/>
</dbReference>
<gene>
    <name evidence="2" type="ORF">AAL_02196</name>
</gene>
<organism evidence="2 3">
    <name type="scientific">Moelleriella libera RCEF 2490</name>
    <dbReference type="NCBI Taxonomy" id="1081109"/>
    <lineage>
        <taxon>Eukaryota</taxon>
        <taxon>Fungi</taxon>
        <taxon>Dikarya</taxon>
        <taxon>Ascomycota</taxon>
        <taxon>Pezizomycotina</taxon>
        <taxon>Sordariomycetes</taxon>
        <taxon>Hypocreomycetidae</taxon>
        <taxon>Hypocreales</taxon>
        <taxon>Clavicipitaceae</taxon>
        <taxon>Moelleriella</taxon>
    </lineage>
</organism>
<dbReference type="AlphaFoldDB" id="A0A168F9E4"/>
<dbReference type="GO" id="GO:0005737">
    <property type="term" value="C:cytoplasm"/>
    <property type="evidence" value="ECO:0007669"/>
    <property type="project" value="TreeGrafter"/>
</dbReference>
<feature type="domain" description="Rhodanese" evidence="1">
    <location>
        <begin position="27"/>
        <end position="132"/>
    </location>
</feature>
<dbReference type="SMART" id="SM00450">
    <property type="entry name" value="RHOD"/>
    <property type="match status" value="1"/>
</dbReference>
<dbReference type="Proteomes" id="UP000078544">
    <property type="component" value="Unassembled WGS sequence"/>
</dbReference>